<proteinExistence type="predicted"/>
<protein>
    <submittedName>
        <fullName evidence="1">Uncharacterized protein</fullName>
    </submittedName>
</protein>
<dbReference type="AlphaFoldDB" id="A0AA90YS67"/>
<name>A0AA90YS67_9RHOB</name>
<sequence length="60" mass="6933">MAEQYIVSRYDTVSQTGWAQLIEGKGEAFCAGTIYWFLCLKRKDRTTQQITHNVLSRFTA</sequence>
<dbReference type="EMBL" id="WVRA01000002">
    <property type="protein sequence ID" value="NOE17836.1"/>
    <property type="molecule type" value="Genomic_DNA"/>
</dbReference>
<accession>A0AA90YS67</accession>
<evidence type="ECO:0000313" key="2">
    <source>
        <dbReference type="Proteomes" id="UP000597886"/>
    </source>
</evidence>
<evidence type="ECO:0000313" key="1">
    <source>
        <dbReference type="EMBL" id="NOE17836.1"/>
    </source>
</evidence>
<organism evidence="1 2">
    <name type="scientific">Ruegeria atlantica</name>
    <dbReference type="NCBI Taxonomy" id="81569"/>
    <lineage>
        <taxon>Bacteria</taxon>
        <taxon>Pseudomonadati</taxon>
        <taxon>Pseudomonadota</taxon>
        <taxon>Alphaproteobacteria</taxon>
        <taxon>Rhodobacterales</taxon>
        <taxon>Roseobacteraceae</taxon>
        <taxon>Ruegeria</taxon>
    </lineage>
</organism>
<gene>
    <name evidence="1" type="ORF">GS634_06835</name>
</gene>
<dbReference type="Proteomes" id="UP000597886">
    <property type="component" value="Unassembled WGS sequence"/>
</dbReference>
<reference evidence="1" key="1">
    <citation type="submission" date="2019-12" db="EMBL/GenBank/DDBJ databases">
        <title>Ruegeria JWLKs population differentiation of coral mucus and skeleton niches.</title>
        <authorList>
            <person name="Luo D."/>
        </authorList>
    </citation>
    <scope>NUCLEOTIDE SEQUENCE</scope>
    <source>
        <strain evidence="1">HKCCD6181</strain>
    </source>
</reference>
<comment type="caution">
    <text evidence="1">The sequence shown here is derived from an EMBL/GenBank/DDBJ whole genome shotgun (WGS) entry which is preliminary data.</text>
</comment>